<dbReference type="Pfam" id="PF03478">
    <property type="entry name" value="Beta-prop_KIB1-4"/>
    <property type="match status" value="1"/>
</dbReference>
<evidence type="ECO:0000313" key="4">
    <source>
        <dbReference type="Proteomes" id="UP000008810"/>
    </source>
</evidence>
<dbReference type="AlphaFoldDB" id="A0A0Q3ELR3"/>
<dbReference type="Gramene" id="KQJ88503">
    <property type="protein sequence ID" value="KQJ88503"/>
    <property type="gene ID" value="BRADI_4g18950v3"/>
</dbReference>
<gene>
    <name evidence="2" type="ORF">BRADI_4g18950v3</name>
</gene>
<evidence type="ECO:0000313" key="3">
    <source>
        <dbReference type="EnsemblPlants" id="KQJ88503"/>
    </source>
</evidence>
<proteinExistence type="predicted"/>
<keyword evidence="4" id="KW-1185">Reference proteome</keyword>
<dbReference type="PANTHER" id="PTHR45560">
    <property type="entry name" value="OS04G0163150 PROTEIN-RELATED"/>
    <property type="match status" value="1"/>
</dbReference>
<name>A0A0Q3ELR3_BRADI</name>
<dbReference type="OrthoDB" id="694239at2759"/>
<sequence length="225" mass="25729">MEAFMRIRFSGQHQASWGPRWEPQPRSFSLGMKQMRDPGSYAAMLILHIDFGATAFATAEDPMWRVAYSPGGIEDAIHVKGQFYSVSCFGDMEVWKYGAEASKMRSMMCAFRVYILDVDGRGAGRQWKESKNIVKSALFVGLNNSLCVSTRQHLDIKSNRIYFTDDELEHAVGRSNVWNQCLYNSRGYENRCIGVYNIKKHILKKVKSPMEEASFWPPAVWFSPS</sequence>
<dbReference type="EnsemblPlants" id="KQJ88503">
    <property type="protein sequence ID" value="KQJ88503"/>
    <property type="gene ID" value="BRADI_4g18950v3"/>
</dbReference>
<reference evidence="3" key="3">
    <citation type="submission" date="2018-08" db="UniProtKB">
        <authorList>
            <consortium name="EnsemblPlants"/>
        </authorList>
    </citation>
    <scope>IDENTIFICATION</scope>
    <source>
        <strain evidence="3">cv. Bd21</strain>
    </source>
</reference>
<feature type="domain" description="KIB1-4 beta-propeller" evidence="1">
    <location>
        <begin position="105"/>
        <end position="197"/>
    </location>
</feature>
<dbReference type="STRING" id="15368.A0A0Q3ELR3"/>
<reference evidence="2 3" key="1">
    <citation type="journal article" date="2010" name="Nature">
        <title>Genome sequencing and analysis of the model grass Brachypodium distachyon.</title>
        <authorList>
            <consortium name="International Brachypodium Initiative"/>
        </authorList>
    </citation>
    <scope>NUCLEOTIDE SEQUENCE [LARGE SCALE GENOMIC DNA]</scope>
    <source>
        <strain evidence="2 3">Bd21</strain>
    </source>
</reference>
<protein>
    <recommendedName>
        <fullName evidence="1">KIB1-4 beta-propeller domain-containing protein</fullName>
    </recommendedName>
</protein>
<dbReference type="InParanoid" id="A0A0Q3ELR3"/>
<accession>A0A0Q3ELR3</accession>
<dbReference type="PANTHER" id="PTHR45560:SF5">
    <property type="entry name" value="DUF295 DOMAIN-CONTAINING PROTEIN"/>
    <property type="match status" value="1"/>
</dbReference>
<reference evidence="2" key="2">
    <citation type="submission" date="2017-06" db="EMBL/GenBank/DDBJ databases">
        <title>WGS assembly of Brachypodium distachyon.</title>
        <authorList>
            <consortium name="The International Brachypodium Initiative"/>
            <person name="Lucas S."/>
            <person name="Harmon-Smith M."/>
            <person name="Lail K."/>
            <person name="Tice H."/>
            <person name="Grimwood J."/>
            <person name="Bruce D."/>
            <person name="Barry K."/>
            <person name="Shu S."/>
            <person name="Lindquist E."/>
            <person name="Wang M."/>
            <person name="Pitluck S."/>
            <person name="Vogel J.P."/>
            <person name="Garvin D.F."/>
            <person name="Mockler T.C."/>
            <person name="Schmutz J."/>
            <person name="Rokhsar D."/>
            <person name="Bevan M.W."/>
        </authorList>
    </citation>
    <scope>NUCLEOTIDE SEQUENCE</scope>
    <source>
        <strain evidence="2">Bd21</strain>
    </source>
</reference>
<evidence type="ECO:0000313" key="2">
    <source>
        <dbReference type="EMBL" id="KQJ88503.1"/>
    </source>
</evidence>
<organism evidence="2">
    <name type="scientific">Brachypodium distachyon</name>
    <name type="common">Purple false brome</name>
    <name type="synonym">Trachynia distachya</name>
    <dbReference type="NCBI Taxonomy" id="15368"/>
    <lineage>
        <taxon>Eukaryota</taxon>
        <taxon>Viridiplantae</taxon>
        <taxon>Streptophyta</taxon>
        <taxon>Embryophyta</taxon>
        <taxon>Tracheophyta</taxon>
        <taxon>Spermatophyta</taxon>
        <taxon>Magnoliopsida</taxon>
        <taxon>Liliopsida</taxon>
        <taxon>Poales</taxon>
        <taxon>Poaceae</taxon>
        <taxon>BOP clade</taxon>
        <taxon>Pooideae</taxon>
        <taxon>Stipodae</taxon>
        <taxon>Brachypodieae</taxon>
        <taxon>Brachypodium</taxon>
    </lineage>
</organism>
<evidence type="ECO:0000259" key="1">
    <source>
        <dbReference type="Pfam" id="PF03478"/>
    </source>
</evidence>
<dbReference type="InterPro" id="IPR005174">
    <property type="entry name" value="KIB1-4_b-propeller"/>
</dbReference>
<dbReference type="Proteomes" id="UP000008810">
    <property type="component" value="Chromosome 4"/>
</dbReference>
<dbReference type="EMBL" id="CM000883">
    <property type="protein sequence ID" value="KQJ88503.1"/>
    <property type="molecule type" value="Genomic_DNA"/>
</dbReference>